<dbReference type="EMBL" id="PGTY01000002">
    <property type="protein sequence ID" value="PJI85988.1"/>
    <property type="molecule type" value="Genomic_DNA"/>
</dbReference>
<dbReference type="Pfam" id="PF14246">
    <property type="entry name" value="TetR_C_7"/>
    <property type="match status" value="1"/>
</dbReference>
<dbReference type="Proteomes" id="UP000228531">
    <property type="component" value="Unassembled WGS sequence"/>
</dbReference>
<dbReference type="GO" id="GO:0003700">
    <property type="term" value="F:DNA-binding transcription factor activity"/>
    <property type="evidence" value="ECO:0007669"/>
    <property type="project" value="TreeGrafter"/>
</dbReference>
<keyword evidence="6" id="KW-1185">Reference proteome</keyword>
<evidence type="ECO:0000256" key="2">
    <source>
        <dbReference type="PROSITE-ProRule" id="PRU00335"/>
    </source>
</evidence>
<dbReference type="Gene3D" id="1.10.357.10">
    <property type="entry name" value="Tetracycline Repressor, domain 2"/>
    <property type="match status" value="1"/>
</dbReference>
<dbReference type="OrthoDB" id="9816431at2"/>
<name>A0A2M8W503_9RHOB</name>
<evidence type="ECO:0000256" key="3">
    <source>
        <dbReference type="SAM" id="MobiDB-lite"/>
    </source>
</evidence>
<feature type="DNA-binding region" description="H-T-H motif" evidence="2">
    <location>
        <begin position="42"/>
        <end position="61"/>
    </location>
</feature>
<evidence type="ECO:0000313" key="5">
    <source>
        <dbReference type="EMBL" id="PJI85988.1"/>
    </source>
</evidence>
<evidence type="ECO:0000259" key="4">
    <source>
        <dbReference type="PROSITE" id="PS50977"/>
    </source>
</evidence>
<dbReference type="RefSeq" id="WP_100368324.1">
    <property type="nucleotide sequence ID" value="NZ_PGTY01000002.1"/>
</dbReference>
<sequence>MDQDGPKNKVARSGRPVDKAKTEQIREEAKKLFFVHGVDGVSIEQIAASAGVAKSTVYAKFGNKDAIFEAVVDDIADNVGAGMKHRIAEGGEPKEALVAFGKALMGGIAERRLLTAEPVIAIEALKNPKLGDKFFAAGPGKAKSMLSEALTTWQSNGLIPAGDVQEMAEDLLGLWLGTLVYEMRLKPHMSVESDYLESRVKKGVAKFLKIYV</sequence>
<organism evidence="5 6">
    <name type="scientific">Yoonia maricola</name>
    <dbReference type="NCBI Taxonomy" id="420999"/>
    <lineage>
        <taxon>Bacteria</taxon>
        <taxon>Pseudomonadati</taxon>
        <taxon>Pseudomonadota</taxon>
        <taxon>Alphaproteobacteria</taxon>
        <taxon>Rhodobacterales</taxon>
        <taxon>Paracoccaceae</taxon>
        <taxon>Yoonia</taxon>
    </lineage>
</organism>
<dbReference type="InterPro" id="IPR001647">
    <property type="entry name" value="HTH_TetR"/>
</dbReference>
<dbReference type="PRINTS" id="PR00455">
    <property type="entry name" value="HTHTETR"/>
</dbReference>
<comment type="caution">
    <text evidence="5">The sequence shown here is derived from an EMBL/GenBank/DDBJ whole genome shotgun (WGS) entry which is preliminary data.</text>
</comment>
<dbReference type="Pfam" id="PF00440">
    <property type="entry name" value="TetR_N"/>
    <property type="match status" value="1"/>
</dbReference>
<dbReference type="PANTHER" id="PTHR30055">
    <property type="entry name" value="HTH-TYPE TRANSCRIPTIONAL REGULATOR RUTR"/>
    <property type="match status" value="1"/>
</dbReference>
<feature type="region of interest" description="Disordered" evidence="3">
    <location>
        <begin position="1"/>
        <end position="22"/>
    </location>
</feature>
<dbReference type="GO" id="GO:0000976">
    <property type="term" value="F:transcription cis-regulatory region binding"/>
    <property type="evidence" value="ECO:0007669"/>
    <property type="project" value="TreeGrafter"/>
</dbReference>
<proteinExistence type="predicted"/>
<dbReference type="InterPro" id="IPR039536">
    <property type="entry name" value="TetR_C_Proteobacteria"/>
</dbReference>
<evidence type="ECO:0000313" key="6">
    <source>
        <dbReference type="Proteomes" id="UP000228531"/>
    </source>
</evidence>
<dbReference type="PANTHER" id="PTHR30055:SF146">
    <property type="entry name" value="HTH-TYPE TRANSCRIPTIONAL DUAL REGULATOR CECR"/>
    <property type="match status" value="1"/>
</dbReference>
<protein>
    <submittedName>
        <fullName evidence="5">TetR family transcriptional regulator</fullName>
    </submittedName>
</protein>
<gene>
    <name evidence="5" type="ORF">BC777_2342</name>
</gene>
<dbReference type="InterPro" id="IPR050109">
    <property type="entry name" value="HTH-type_TetR-like_transc_reg"/>
</dbReference>
<reference evidence="5 6" key="1">
    <citation type="submission" date="2017-11" db="EMBL/GenBank/DDBJ databases">
        <title>Genomic Encyclopedia of Archaeal and Bacterial Type Strains, Phase II (KMG-II): From Individual Species to Whole Genera.</title>
        <authorList>
            <person name="Goeker M."/>
        </authorList>
    </citation>
    <scope>NUCLEOTIDE SEQUENCE [LARGE SCALE GENOMIC DNA]</scope>
    <source>
        <strain evidence="5 6">DSM 29128</strain>
    </source>
</reference>
<dbReference type="InterPro" id="IPR009057">
    <property type="entry name" value="Homeodomain-like_sf"/>
</dbReference>
<accession>A0A2M8W503</accession>
<dbReference type="SUPFAM" id="SSF46689">
    <property type="entry name" value="Homeodomain-like"/>
    <property type="match status" value="1"/>
</dbReference>
<dbReference type="PROSITE" id="PS50977">
    <property type="entry name" value="HTH_TETR_2"/>
    <property type="match status" value="1"/>
</dbReference>
<keyword evidence="1 2" id="KW-0238">DNA-binding</keyword>
<evidence type="ECO:0000256" key="1">
    <source>
        <dbReference type="ARBA" id="ARBA00023125"/>
    </source>
</evidence>
<feature type="domain" description="HTH tetR-type" evidence="4">
    <location>
        <begin position="19"/>
        <end position="79"/>
    </location>
</feature>
<dbReference type="AlphaFoldDB" id="A0A2M8W503"/>